<keyword evidence="1" id="KW-0812">Transmembrane</keyword>
<feature type="transmembrane region" description="Helical" evidence="1">
    <location>
        <begin position="12"/>
        <end position="34"/>
    </location>
</feature>
<keyword evidence="3" id="KW-1185">Reference proteome</keyword>
<gene>
    <name evidence="2" type="ORF">VTH8203_03853</name>
</gene>
<keyword evidence="1" id="KW-0472">Membrane</keyword>
<evidence type="ECO:0000313" key="2">
    <source>
        <dbReference type="EMBL" id="SNX50200.1"/>
    </source>
</evidence>
<sequence>MSRVSLKYSRYIIMVSFVHNVWMVWFFFFVVLALNLHLVNDVGMRVREAVYDADCHRNKRNLPRLLEIL</sequence>
<keyword evidence="1" id="KW-1133">Transmembrane helix</keyword>
<dbReference type="EMBL" id="OANU01000105">
    <property type="protein sequence ID" value="SNX50200.1"/>
    <property type="molecule type" value="Genomic_DNA"/>
</dbReference>
<name>A0A240EQD5_9VIBR</name>
<protein>
    <submittedName>
        <fullName evidence="2">Uncharacterized protein</fullName>
    </submittedName>
</protein>
<reference evidence="3" key="1">
    <citation type="submission" date="2016-06" db="EMBL/GenBank/DDBJ databases">
        <authorList>
            <person name="Rodrigo-Torres L."/>
            <person name="Arahal R.D."/>
            <person name="Lucena T."/>
        </authorList>
    </citation>
    <scope>NUCLEOTIDE SEQUENCE [LARGE SCALE GENOMIC DNA]</scope>
    <source>
        <strain evidence="3">CECT8203</strain>
    </source>
</reference>
<evidence type="ECO:0000256" key="1">
    <source>
        <dbReference type="SAM" id="Phobius"/>
    </source>
</evidence>
<organism evidence="2 3">
    <name type="scientific">Vibrio thalassae</name>
    <dbReference type="NCBI Taxonomy" id="1243014"/>
    <lineage>
        <taxon>Bacteria</taxon>
        <taxon>Pseudomonadati</taxon>
        <taxon>Pseudomonadota</taxon>
        <taxon>Gammaproteobacteria</taxon>
        <taxon>Vibrionales</taxon>
        <taxon>Vibrionaceae</taxon>
        <taxon>Vibrio</taxon>
    </lineage>
</organism>
<dbReference type="AlphaFoldDB" id="A0A240EQD5"/>
<accession>A0A240EQD5</accession>
<proteinExistence type="predicted"/>
<evidence type="ECO:0000313" key="3">
    <source>
        <dbReference type="Proteomes" id="UP000219336"/>
    </source>
</evidence>
<dbReference type="Proteomes" id="UP000219336">
    <property type="component" value="Unassembled WGS sequence"/>
</dbReference>